<dbReference type="InterPro" id="IPR051910">
    <property type="entry name" value="ComF/GntX_DNA_util-trans"/>
</dbReference>
<accession>A0A6P2CP54</accession>
<comment type="caution">
    <text evidence="3">The sequence shown here is derived from an EMBL/GenBank/DDBJ whole genome shotgun (WGS) entry which is preliminary data.</text>
</comment>
<dbReference type="OrthoDB" id="9779910at2"/>
<comment type="similarity">
    <text evidence="1">Belongs to the ComF/GntX family.</text>
</comment>
<dbReference type="SUPFAM" id="SSF53271">
    <property type="entry name" value="PRTase-like"/>
    <property type="match status" value="1"/>
</dbReference>
<dbReference type="PANTHER" id="PTHR47505">
    <property type="entry name" value="DNA UTILIZATION PROTEIN YHGH"/>
    <property type="match status" value="1"/>
</dbReference>
<dbReference type="Gene3D" id="3.40.50.2020">
    <property type="match status" value="1"/>
</dbReference>
<gene>
    <name evidence="3" type="ORF">ESZ47_05855</name>
</gene>
<dbReference type="AlphaFoldDB" id="A0A6P2CP54"/>
<dbReference type="InterPro" id="IPR029057">
    <property type="entry name" value="PRTase-like"/>
</dbReference>
<reference evidence="3 4" key="1">
    <citation type="submission" date="2019-01" db="EMBL/GenBank/DDBJ databases">
        <title>Leuconostoc litchii sp. nov., a novel lactic acid bacterium isolated from lychee.</title>
        <authorList>
            <person name="Wang L.-T."/>
        </authorList>
    </citation>
    <scope>NUCLEOTIDE SEQUENCE [LARGE SCALE GENOMIC DNA]</scope>
    <source>
        <strain evidence="3 4">MB7</strain>
    </source>
</reference>
<sequence length="224" mass="25812">MICALCRTELFEVDSFLQFFGLVKTEGKELCYSCQSGFEIIGSDCCPDCGRQQVNRQKCYDCQRWQYQQKPSLHHRALYKYNDAMRSFMQQYKFTGDYMLRKIFNRQLIQLVHNTNMDLVVPIPVSQYTMRTRGFNQVTGMLEGIQLTNALQVISVKKRQQSNLNRNDRMKRKQLFDIQDSTLIIGKSILLVDDVYTTGSTLHCAAELLISCGAVSVKSVSLAR</sequence>
<dbReference type="Pfam" id="PF00156">
    <property type="entry name" value="Pribosyltran"/>
    <property type="match status" value="1"/>
</dbReference>
<evidence type="ECO:0000313" key="3">
    <source>
        <dbReference type="EMBL" id="TYC47656.1"/>
    </source>
</evidence>
<name>A0A6P2CP54_9LACO</name>
<dbReference type="CDD" id="cd06223">
    <property type="entry name" value="PRTases_typeI"/>
    <property type="match status" value="1"/>
</dbReference>
<dbReference type="InterPro" id="IPR000836">
    <property type="entry name" value="PRTase_dom"/>
</dbReference>
<dbReference type="Proteomes" id="UP000442244">
    <property type="component" value="Unassembled WGS sequence"/>
</dbReference>
<protein>
    <submittedName>
        <fullName evidence="3">ComF family protein</fullName>
    </submittedName>
</protein>
<evidence type="ECO:0000256" key="1">
    <source>
        <dbReference type="ARBA" id="ARBA00008007"/>
    </source>
</evidence>
<proteinExistence type="inferred from homology"/>
<keyword evidence="4" id="KW-1185">Reference proteome</keyword>
<feature type="domain" description="Phosphoribosyltransferase" evidence="2">
    <location>
        <begin position="146"/>
        <end position="223"/>
    </location>
</feature>
<dbReference type="EMBL" id="SDGY01000001">
    <property type="protein sequence ID" value="TYC47656.1"/>
    <property type="molecule type" value="Genomic_DNA"/>
</dbReference>
<evidence type="ECO:0000313" key="4">
    <source>
        <dbReference type="Proteomes" id="UP000442244"/>
    </source>
</evidence>
<dbReference type="PANTHER" id="PTHR47505:SF1">
    <property type="entry name" value="DNA UTILIZATION PROTEIN YHGH"/>
    <property type="match status" value="1"/>
</dbReference>
<evidence type="ECO:0000259" key="2">
    <source>
        <dbReference type="Pfam" id="PF00156"/>
    </source>
</evidence>
<organism evidence="3 4">
    <name type="scientific">Leuconostoc litchii</name>
    <dbReference type="NCBI Taxonomy" id="1981069"/>
    <lineage>
        <taxon>Bacteria</taxon>
        <taxon>Bacillati</taxon>
        <taxon>Bacillota</taxon>
        <taxon>Bacilli</taxon>
        <taxon>Lactobacillales</taxon>
        <taxon>Lactobacillaceae</taxon>
        <taxon>Leuconostoc</taxon>
    </lineage>
</organism>